<reference evidence="5" key="1">
    <citation type="journal article" date="2019" name="Int. J. Syst. Evol. Microbiol.">
        <title>The Global Catalogue of Microorganisms (GCM) 10K type strain sequencing project: providing services to taxonomists for standard genome sequencing and annotation.</title>
        <authorList>
            <consortium name="The Broad Institute Genomics Platform"/>
            <consortium name="The Broad Institute Genome Sequencing Center for Infectious Disease"/>
            <person name="Wu L."/>
            <person name="Ma J."/>
        </authorList>
    </citation>
    <scope>NUCLEOTIDE SEQUENCE [LARGE SCALE GENOMIC DNA]</scope>
    <source>
        <strain evidence="5">JCM 14736</strain>
    </source>
</reference>
<dbReference type="PANTHER" id="PTHR11280:SF5">
    <property type="entry name" value="GLUCOSAMINE-6-PHOSPHATE ISOMERASE"/>
    <property type="match status" value="1"/>
</dbReference>
<keyword evidence="1" id="KW-0378">Hydrolase</keyword>
<dbReference type="Proteomes" id="UP001500851">
    <property type="component" value="Unassembled WGS sequence"/>
</dbReference>
<comment type="caution">
    <text evidence="4">The sequence shown here is derived from an EMBL/GenBank/DDBJ whole genome shotgun (WGS) entry which is preliminary data.</text>
</comment>
<dbReference type="EMBL" id="BAAAOB010000001">
    <property type="protein sequence ID" value="GAA1784745.1"/>
    <property type="molecule type" value="Genomic_DNA"/>
</dbReference>
<dbReference type="Pfam" id="PF01182">
    <property type="entry name" value="Glucosamine_iso"/>
    <property type="match status" value="1"/>
</dbReference>
<dbReference type="InterPro" id="IPR004547">
    <property type="entry name" value="Glucosamine6P_isomerase"/>
</dbReference>
<evidence type="ECO:0000313" key="5">
    <source>
        <dbReference type="Proteomes" id="UP001500851"/>
    </source>
</evidence>
<gene>
    <name evidence="4" type="primary">nagB_1</name>
    <name evidence="4" type="ORF">GCM10009768_12010</name>
</gene>
<feature type="domain" description="Glucosamine/galactosamine-6-phosphate isomerase" evidence="3">
    <location>
        <begin position="18"/>
        <end position="253"/>
    </location>
</feature>
<protein>
    <submittedName>
        <fullName evidence="4">Glucosamine-6-phosphate deaminase</fullName>
    </submittedName>
</protein>
<organism evidence="4 5">
    <name type="scientific">Leucobacter iarius</name>
    <dbReference type="NCBI Taxonomy" id="333963"/>
    <lineage>
        <taxon>Bacteria</taxon>
        <taxon>Bacillati</taxon>
        <taxon>Actinomycetota</taxon>
        <taxon>Actinomycetes</taxon>
        <taxon>Micrococcales</taxon>
        <taxon>Microbacteriaceae</taxon>
        <taxon>Leucobacter</taxon>
    </lineage>
</organism>
<dbReference type="InterPro" id="IPR006148">
    <property type="entry name" value="Glc/Gal-6P_isomerase"/>
</dbReference>
<evidence type="ECO:0000256" key="1">
    <source>
        <dbReference type="ARBA" id="ARBA00022801"/>
    </source>
</evidence>
<proteinExistence type="predicted"/>
<dbReference type="InterPro" id="IPR037171">
    <property type="entry name" value="NagB/RpiA_transferase-like"/>
</dbReference>
<evidence type="ECO:0000313" key="4">
    <source>
        <dbReference type="EMBL" id="GAA1784745.1"/>
    </source>
</evidence>
<dbReference type="SUPFAM" id="SSF100950">
    <property type="entry name" value="NagB/RpiA/CoA transferase-like"/>
    <property type="match status" value="1"/>
</dbReference>
<dbReference type="PANTHER" id="PTHR11280">
    <property type="entry name" value="GLUCOSAMINE-6-PHOSPHATE ISOMERASE"/>
    <property type="match status" value="1"/>
</dbReference>
<name>A0ABP4XJB3_9MICO</name>
<evidence type="ECO:0000256" key="2">
    <source>
        <dbReference type="ARBA" id="ARBA00023277"/>
    </source>
</evidence>
<dbReference type="RefSeq" id="WP_344030540.1">
    <property type="nucleotide sequence ID" value="NZ_BAAAOB010000001.1"/>
</dbReference>
<sequence length="271" mass="28513">MPSSEQSVLGHPVVVHADADALGRAVAAAIVERALEARAAGRRFLLGCPGGRTPVTTYAALAEQLAAHDYDLREVVIVMMDDYLEPAGDAWVQISADAHNSCRRFAREDIQGVLTAAAQPGHALPDENVWFPDPAAPADYDVRIREAGGIDFFILASGAGDGHVAFNPPGSSVDSRSRIVELAEQTRRDNLATFPEFPSIDAVQTHGVTVGIATIAELSKAAAMIVLDAGKRGAFDRLTAGEGYDPEWPATVFRLIPGAALHADRAAAGAA</sequence>
<keyword evidence="5" id="KW-1185">Reference proteome</keyword>
<evidence type="ECO:0000259" key="3">
    <source>
        <dbReference type="Pfam" id="PF01182"/>
    </source>
</evidence>
<accession>A0ABP4XJB3</accession>
<keyword evidence="2" id="KW-0119">Carbohydrate metabolism</keyword>
<dbReference type="Gene3D" id="3.40.50.1360">
    <property type="match status" value="1"/>
</dbReference>